<feature type="transmembrane region" description="Helical" evidence="7">
    <location>
        <begin position="236"/>
        <end position="257"/>
    </location>
</feature>
<dbReference type="SUPFAM" id="SSF161098">
    <property type="entry name" value="MetI-like"/>
    <property type="match status" value="1"/>
</dbReference>
<comment type="caution">
    <text evidence="9">The sequence shown here is derived from an EMBL/GenBank/DDBJ whole genome shotgun (WGS) entry which is preliminary data.</text>
</comment>
<evidence type="ECO:0000256" key="2">
    <source>
        <dbReference type="ARBA" id="ARBA00022448"/>
    </source>
</evidence>
<dbReference type="Proteomes" id="UP000293865">
    <property type="component" value="Unassembled WGS sequence"/>
</dbReference>
<comment type="similarity">
    <text evidence="7">Belongs to the binding-protein-dependent transport system permease family.</text>
</comment>
<evidence type="ECO:0000256" key="1">
    <source>
        <dbReference type="ARBA" id="ARBA00004651"/>
    </source>
</evidence>
<keyword evidence="10" id="KW-1185">Reference proteome</keyword>
<dbReference type="PANTHER" id="PTHR43163:SF7">
    <property type="entry name" value="DIPEPTIDE-TRANSPORT INTEGRAL MEMBRANE PROTEIN ABC TRANSPORTER DPPB-RELATED"/>
    <property type="match status" value="1"/>
</dbReference>
<keyword evidence="3" id="KW-1003">Cell membrane</keyword>
<keyword evidence="4 7" id="KW-0812">Transmembrane</keyword>
<dbReference type="InterPro" id="IPR035906">
    <property type="entry name" value="MetI-like_sf"/>
</dbReference>
<evidence type="ECO:0000256" key="4">
    <source>
        <dbReference type="ARBA" id="ARBA00022692"/>
    </source>
</evidence>
<evidence type="ECO:0000313" key="9">
    <source>
        <dbReference type="EMBL" id="RXZ70439.1"/>
    </source>
</evidence>
<dbReference type="PANTHER" id="PTHR43163">
    <property type="entry name" value="DIPEPTIDE TRANSPORT SYSTEM PERMEASE PROTEIN DPPB-RELATED"/>
    <property type="match status" value="1"/>
</dbReference>
<dbReference type="InterPro" id="IPR045621">
    <property type="entry name" value="BPD_transp_1_N"/>
</dbReference>
<dbReference type="EMBL" id="SDPN01000015">
    <property type="protein sequence ID" value="RXZ70439.1"/>
    <property type="molecule type" value="Genomic_DNA"/>
</dbReference>
<reference evidence="9 10" key="1">
    <citation type="submission" date="2019-01" db="EMBL/GenBank/DDBJ databases">
        <title>Agromyces.</title>
        <authorList>
            <person name="Li J."/>
        </authorList>
    </citation>
    <scope>NUCLEOTIDE SEQUENCE [LARGE SCALE GENOMIC DNA]</scope>
    <source>
        <strain evidence="9 10">DSM 15934</strain>
    </source>
</reference>
<feature type="transmembrane region" description="Helical" evidence="7">
    <location>
        <begin position="97"/>
        <end position="122"/>
    </location>
</feature>
<proteinExistence type="inferred from homology"/>
<dbReference type="InterPro" id="IPR000515">
    <property type="entry name" value="MetI-like"/>
</dbReference>
<evidence type="ECO:0000256" key="3">
    <source>
        <dbReference type="ARBA" id="ARBA00022475"/>
    </source>
</evidence>
<keyword evidence="5 7" id="KW-1133">Transmembrane helix</keyword>
<evidence type="ECO:0000256" key="7">
    <source>
        <dbReference type="RuleBase" id="RU363032"/>
    </source>
</evidence>
<feature type="transmembrane region" description="Helical" evidence="7">
    <location>
        <begin position="277"/>
        <end position="303"/>
    </location>
</feature>
<evidence type="ECO:0000256" key="6">
    <source>
        <dbReference type="ARBA" id="ARBA00023136"/>
    </source>
</evidence>
<evidence type="ECO:0000259" key="8">
    <source>
        <dbReference type="PROSITE" id="PS50928"/>
    </source>
</evidence>
<organism evidence="9 10">
    <name type="scientific">Agromyces albus</name>
    <dbReference type="NCBI Taxonomy" id="205332"/>
    <lineage>
        <taxon>Bacteria</taxon>
        <taxon>Bacillati</taxon>
        <taxon>Actinomycetota</taxon>
        <taxon>Actinomycetes</taxon>
        <taxon>Micrococcales</taxon>
        <taxon>Microbacteriaceae</taxon>
        <taxon>Agromyces</taxon>
    </lineage>
</organism>
<sequence length="309" mass="32563">MKIAVGIGTRAGGLLVVFVGVTFLIYLMVFGLPGDPIRALGGDRPLTDSVVATLRERYNLDAPLWQQYVDYLAGLLRGDFGIDFTGRSVGGQMAARWPVTIALALTAWAIELIVGLVLGVIAAIRAGTVVDKSILGVTIVASAVPVFVLGSTAQLVLGVRLGWFPVAGTAAGWPTAYLLPALVIAVFGLAAVSRLMRTSVLENINADYVRTARAKGLDEGKVIGVHVMRNSMIPAVTYLATDLGFLLGGTVIIEGIFNLPGVGNLLFQAIRSHEGPTVVGVSTALIVIFLITSLIVDGLHIALDPRIRR</sequence>
<keyword evidence="6 7" id="KW-0472">Membrane</keyword>
<dbReference type="CDD" id="cd06261">
    <property type="entry name" value="TM_PBP2"/>
    <property type="match status" value="1"/>
</dbReference>
<dbReference type="Pfam" id="PF00528">
    <property type="entry name" value="BPD_transp_1"/>
    <property type="match status" value="1"/>
</dbReference>
<protein>
    <submittedName>
        <fullName evidence="9">ABC transporter permease</fullName>
    </submittedName>
</protein>
<dbReference type="Gene3D" id="1.10.3720.10">
    <property type="entry name" value="MetI-like"/>
    <property type="match status" value="1"/>
</dbReference>
<dbReference type="PROSITE" id="PS50928">
    <property type="entry name" value="ABC_TM1"/>
    <property type="match status" value="1"/>
</dbReference>
<evidence type="ECO:0000313" key="10">
    <source>
        <dbReference type="Proteomes" id="UP000293865"/>
    </source>
</evidence>
<feature type="transmembrane region" description="Helical" evidence="7">
    <location>
        <begin position="134"/>
        <end position="157"/>
    </location>
</feature>
<feature type="domain" description="ABC transmembrane type-1" evidence="8">
    <location>
        <begin position="97"/>
        <end position="300"/>
    </location>
</feature>
<name>A0A4Q2KZG0_9MICO</name>
<dbReference type="AlphaFoldDB" id="A0A4Q2KZG0"/>
<feature type="transmembrane region" description="Helical" evidence="7">
    <location>
        <begin position="12"/>
        <end position="32"/>
    </location>
</feature>
<dbReference type="RefSeq" id="WP_129520718.1">
    <property type="nucleotide sequence ID" value="NZ_SDPN01000015.1"/>
</dbReference>
<comment type="subcellular location">
    <subcellularLocation>
        <location evidence="1 7">Cell membrane</location>
        <topology evidence="1 7">Multi-pass membrane protein</topology>
    </subcellularLocation>
</comment>
<keyword evidence="2 7" id="KW-0813">Transport</keyword>
<dbReference type="Pfam" id="PF19300">
    <property type="entry name" value="BPD_transp_1_N"/>
    <property type="match status" value="1"/>
</dbReference>
<dbReference type="GO" id="GO:0005886">
    <property type="term" value="C:plasma membrane"/>
    <property type="evidence" value="ECO:0007669"/>
    <property type="project" value="UniProtKB-SubCell"/>
</dbReference>
<dbReference type="OrthoDB" id="3171583at2"/>
<evidence type="ECO:0000256" key="5">
    <source>
        <dbReference type="ARBA" id="ARBA00022989"/>
    </source>
</evidence>
<feature type="transmembrane region" description="Helical" evidence="7">
    <location>
        <begin position="177"/>
        <end position="196"/>
    </location>
</feature>
<accession>A0A4Q2KZG0</accession>
<dbReference type="GO" id="GO:0055085">
    <property type="term" value="P:transmembrane transport"/>
    <property type="evidence" value="ECO:0007669"/>
    <property type="project" value="InterPro"/>
</dbReference>
<gene>
    <name evidence="9" type="ORF">ESP51_09765</name>
</gene>